<sequence>MKLTVLDEPPLEFSGGTRHIDPRHGITDYGPADATNTAVRTIRVGIVGTPASIQGLRRWFDGCRQPIAAKNSRLGRLFVPFPGFDTGTGFRSTLVWDSRLERPIRDRDLQRVTGLNPRDAVKAAVQLYAAELDVLDEEPGCDVVIIARPESLPERPAPEIDPDAPWKKAPPAEPVDDFRAVLKAMAMRYSRPIQIIRRSTWDPSFAPPGGDKPRLQDEATRAWNLHTALYYKAGGVPWRLPRESTDLDSCYVGVTFYRSGDHSTLETSVAQVFNQRGDGVIVRGAAAKVSRHDRQPHLAQGDAHALFGDALRRYRQEHRHLPARVVLHKTSSYTPEEVDGFRAAADGADIDTVEMLWFPASDPARLFRSAAHPPLRGTLFSLDARQHVLYTRGSVPFYGTYPGMYIPAPLPFRMVETESSPEHLAEELLALTKMNWNQTQLDGRLPITLRTANQVGQILRHLGPQERAQGRYAFYM</sequence>
<keyword evidence="5" id="KW-1185">Reference proteome</keyword>
<dbReference type="SUPFAM" id="SSF53098">
    <property type="entry name" value="Ribonuclease H-like"/>
    <property type="match status" value="1"/>
</dbReference>
<dbReference type="RefSeq" id="WP_156207549.1">
    <property type="nucleotide sequence ID" value="NZ_WHPN01000404.1"/>
</dbReference>
<comment type="similarity">
    <text evidence="1">Belongs to the argonaute family. Long pAgo subfamily.</text>
</comment>
<feature type="domain" description="Piwi" evidence="3">
    <location>
        <begin position="143"/>
        <end position="464"/>
    </location>
</feature>
<evidence type="ECO:0000256" key="1">
    <source>
        <dbReference type="ARBA" id="ARBA00035012"/>
    </source>
</evidence>
<evidence type="ECO:0000313" key="5">
    <source>
        <dbReference type="Proteomes" id="UP000621266"/>
    </source>
</evidence>
<proteinExistence type="inferred from homology"/>
<dbReference type="InterPro" id="IPR012337">
    <property type="entry name" value="RNaseH-like_sf"/>
</dbReference>
<evidence type="ECO:0000259" key="3">
    <source>
        <dbReference type="SMART" id="SM00950"/>
    </source>
</evidence>
<evidence type="ECO:0000256" key="2">
    <source>
        <dbReference type="ARBA" id="ARBA00035032"/>
    </source>
</evidence>
<organism evidence="4 5">
    <name type="scientific">Streptomyces lycii</name>
    <dbReference type="NCBI Taxonomy" id="2654337"/>
    <lineage>
        <taxon>Bacteria</taxon>
        <taxon>Bacillati</taxon>
        <taxon>Actinomycetota</taxon>
        <taxon>Actinomycetes</taxon>
        <taxon>Kitasatosporales</taxon>
        <taxon>Streptomycetaceae</taxon>
        <taxon>Streptomyces</taxon>
    </lineage>
</organism>
<dbReference type="CDD" id="cd04659">
    <property type="entry name" value="Piwi_piwi-like_ProArk"/>
    <property type="match status" value="1"/>
</dbReference>
<reference evidence="4 5" key="1">
    <citation type="submission" date="2019-10" db="EMBL/GenBank/DDBJ databases">
        <title>Streptomyces tenebrisbrunneis sp.nov., an endogenous actinomycete isolated from of Lycium ruthenicum.</title>
        <authorList>
            <person name="Ma L."/>
        </authorList>
    </citation>
    <scope>NUCLEOTIDE SEQUENCE [LARGE SCALE GENOMIC DNA]</scope>
    <source>
        <strain evidence="4 5">TRM 66187</strain>
    </source>
</reference>
<accession>A0ABQ7FER4</accession>
<dbReference type="SMART" id="SM00950">
    <property type="entry name" value="Piwi"/>
    <property type="match status" value="1"/>
</dbReference>
<name>A0ABQ7FER4_9ACTN</name>
<gene>
    <name evidence="4" type="ORF">GCU69_28380</name>
</gene>
<dbReference type="Gene3D" id="3.30.420.10">
    <property type="entry name" value="Ribonuclease H-like superfamily/Ribonuclease H"/>
    <property type="match status" value="1"/>
</dbReference>
<dbReference type="InterPro" id="IPR036397">
    <property type="entry name" value="RNaseH_sf"/>
</dbReference>
<comment type="caution">
    <text evidence="4">The sequence shown here is derived from an EMBL/GenBank/DDBJ whole genome shotgun (WGS) entry which is preliminary data.</text>
</comment>
<evidence type="ECO:0000313" key="4">
    <source>
        <dbReference type="EMBL" id="KAF4405712.1"/>
    </source>
</evidence>
<protein>
    <recommendedName>
        <fullName evidence="2">Protein argonaute</fullName>
    </recommendedName>
</protein>
<dbReference type="Proteomes" id="UP000621266">
    <property type="component" value="Unassembled WGS sequence"/>
</dbReference>
<dbReference type="EMBL" id="WHPN01000404">
    <property type="protein sequence ID" value="KAF4405712.1"/>
    <property type="molecule type" value="Genomic_DNA"/>
</dbReference>
<dbReference type="InterPro" id="IPR003165">
    <property type="entry name" value="Piwi"/>
</dbReference>